<feature type="region of interest" description="Disordered" evidence="5">
    <location>
        <begin position="278"/>
        <end position="314"/>
    </location>
</feature>
<keyword evidence="8" id="KW-1185">Reference proteome</keyword>
<feature type="region of interest" description="Disordered" evidence="5">
    <location>
        <begin position="735"/>
        <end position="794"/>
    </location>
</feature>
<feature type="region of interest" description="Disordered" evidence="5">
    <location>
        <begin position="1"/>
        <end position="145"/>
    </location>
</feature>
<evidence type="ECO:0000313" key="7">
    <source>
        <dbReference type="EMBL" id="KAF7720961.1"/>
    </source>
</evidence>
<dbReference type="PANTHER" id="PTHR13165:SF0">
    <property type="entry name" value="SERRATE RNA EFFECTOR MOLECULE HOMOLOG"/>
    <property type="match status" value="1"/>
</dbReference>
<dbReference type="InterPro" id="IPR013087">
    <property type="entry name" value="Znf_C2H2_type"/>
</dbReference>
<sequence>MSERRAYSPAGRGGIAFGDWSDDDFAPRSHGREKFRRERSVERDRGAYGDTYNPNAEEYDRYERKKRSRRAETPPEERRHKRHASFASPPHSSRPYGASRGPRGSRERDSRESDYHHQEGDHYIPNYERDGYVPGPRYSSIPEPPNGGSAFGYPVMDVMNPQLVGGRWPSIGRIPPIDPNQFDFLMPYKQFCEYLRQTYPRSQFDDSELQSRYGKYKAKYAARQLSLFFNSNKDKQWFQEKYHPTVSLPRIQEMKQRRRKYQKEFLIALEEGKYDDIRYDEQVSPDQATSNDHKEDGEVEKDNENETEVQNDDNLEYEPHLIIKTVPPTIPRQRIIEMCQEVEGFEYLALSEPSPNKKFHRIGWIRFKEGTDIQKAFDQLQNLKIDDFIFHLAMNRKNQIQSRATKTAPEIANTTERLKADLQNALELSKEMDSDLGDDIKGAQSVISRAEHVISEHSKDTAPEENEGDRSDEGDSNNSSENYRLKKKLDLLLLYLRSVHMYCYYCGMETDSLEELNRRCVDPHCRKEVGSSASNTSDNKQAAKNDKSGRDRSEVSKIFTPFFSAAQWVKNLDQRIAMKIDKPDGRKLEKMGGRSLESETDAFVQEHVLKEHEAKYKCKVGECAKAFKGFDFVEKHILTKHREEITRLSEEIEFYNNYVRDPNHLLPVSPTSHMNVPMGMAGSAIGGNVGFGGAPSPFMLPGMSNGMRPPPGLPVQAAAVGTPWDQIPRIGFGDVSWANTSGSSRRDPYKGSAGGARRDTSMDIDELMPRDPRQVKSYVDLDAPAEGDADVSFY</sequence>
<dbReference type="GO" id="GO:0008270">
    <property type="term" value="F:zinc ion binding"/>
    <property type="evidence" value="ECO:0007669"/>
    <property type="project" value="UniProtKB-KW"/>
</dbReference>
<evidence type="ECO:0000256" key="3">
    <source>
        <dbReference type="ARBA" id="ARBA00023242"/>
    </source>
</evidence>
<comment type="caution">
    <text evidence="7">The sequence shown here is derived from an EMBL/GenBank/DDBJ whole genome shotgun (WGS) entry which is preliminary data.</text>
</comment>
<feature type="compositionally biased region" description="Basic and acidic residues" evidence="5">
    <location>
        <begin position="291"/>
        <end position="304"/>
    </location>
</feature>
<feature type="compositionally biased region" description="Basic and acidic residues" evidence="5">
    <location>
        <begin position="756"/>
        <end position="774"/>
    </location>
</feature>
<dbReference type="Proteomes" id="UP000605846">
    <property type="component" value="Unassembled WGS sequence"/>
</dbReference>
<dbReference type="InterPro" id="IPR039727">
    <property type="entry name" value="SE/Ars2"/>
</dbReference>
<dbReference type="PANTHER" id="PTHR13165">
    <property type="entry name" value="ARSENITE-RESISTANCE PROTEIN 2"/>
    <property type="match status" value="1"/>
</dbReference>
<gene>
    <name evidence="7" type="ORF">EC973_005674</name>
</gene>
<feature type="compositionally biased region" description="Basic and acidic residues" evidence="5">
    <location>
        <begin position="104"/>
        <end position="131"/>
    </location>
</feature>
<dbReference type="InterPro" id="IPR025239">
    <property type="entry name" value="DUF4187"/>
</dbReference>
<dbReference type="Pfam" id="PF13821">
    <property type="entry name" value="DUF4187"/>
    <property type="match status" value="1"/>
</dbReference>
<dbReference type="Pfam" id="PF12066">
    <property type="entry name" value="SERRATE_Ars2_N"/>
    <property type="match status" value="1"/>
</dbReference>
<feature type="compositionally biased region" description="Basic and acidic residues" evidence="5">
    <location>
        <begin position="451"/>
        <end position="473"/>
    </location>
</feature>
<feature type="region of interest" description="Disordered" evidence="5">
    <location>
        <begin position="527"/>
        <end position="552"/>
    </location>
</feature>
<dbReference type="GO" id="GO:0016604">
    <property type="term" value="C:nuclear body"/>
    <property type="evidence" value="ECO:0007669"/>
    <property type="project" value="TreeGrafter"/>
</dbReference>
<feature type="region of interest" description="Disordered" evidence="5">
    <location>
        <begin position="451"/>
        <end position="481"/>
    </location>
</feature>
<protein>
    <recommendedName>
        <fullName evidence="6">C2H2-type domain-containing protein</fullName>
    </recommendedName>
</protein>
<dbReference type="EMBL" id="JABAYA010000329">
    <property type="protein sequence ID" value="KAF7720961.1"/>
    <property type="molecule type" value="Genomic_DNA"/>
</dbReference>
<keyword evidence="4" id="KW-0479">Metal-binding</keyword>
<dbReference type="PROSITE" id="PS50157">
    <property type="entry name" value="ZINC_FINGER_C2H2_2"/>
    <property type="match status" value="1"/>
</dbReference>
<feature type="compositionally biased region" description="Acidic residues" evidence="5">
    <location>
        <begin position="783"/>
        <end position="794"/>
    </location>
</feature>
<dbReference type="Pfam" id="PF04959">
    <property type="entry name" value="ARS2"/>
    <property type="match status" value="1"/>
</dbReference>
<evidence type="ECO:0000256" key="5">
    <source>
        <dbReference type="SAM" id="MobiDB-lite"/>
    </source>
</evidence>
<accession>A0A8H7BJ20</accession>
<dbReference type="GO" id="GO:0031047">
    <property type="term" value="P:regulatory ncRNA-mediated gene silencing"/>
    <property type="evidence" value="ECO:0007669"/>
    <property type="project" value="UniProtKB-ARBA"/>
</dbReference>
<keyword evidence="4" id="KW-0862">Zinc</keyword>
<dbReference type="OrthoDB" id="342064at2759"/>
<evidence type="ECO:0000259" key="6">
    <source>
        <dbReference type="PROSITE" id="PS50157"/>
    </source>
</evidence>
<dbReference type="GO" id="GO:0016070">
    <property type="term" value="P:RNA metabolic process"/>
    <property type="evidence" value="ECO:0007669"/>
    <property type="project" value="UniProtKB-ARBA"/>
</dbReference>
<feature type="domain" description="C2H2-type" evidence="6">
    <location>
        <begin position="616"/>
        <end position="646"/>
    </location>
</feature>
<dbReference type="InterPro" id="IPR007042">
    <property type="entry name" value="SERRATE/Ars2_C"/>
</dbReference>
<evidence type="ECO:0000313" key="8">
    <source>
        <dbReference type="Proteomes" id="UP000605846"/>
    </source>
</evidence>
<comment type="similarity">
    <text evidence="2">Belongs to the ARS2 family.</text>
</comment>
<dbReference type="SMART" id="SM01173">
    <property type="entry name" value="DUF4187"/>
    <property type="match status" value="1"/>
</dbReference>
<organism evidence="7 8">
    <name type="scientific">Apophysomyces ossiformis</name>
    <dbReference type="NCBI Taxonomy" id="679940"/>
    <lineage>
        <taxon>Eukaryota</taxon>
        <taxon>Fungi</taxon>
        <taxon>Fungi incertae sedis</taxon>
        <taxon>Mucoromycota</taxon>
        <taxon>Mucoromycotina</taxon>
        <taxon>Mucoromycetes</taxon>
        <taxon>Mucorales</taxon>
        <taxon>Mucorineae</taxon>
        <taxon>Mucoraceae</taxon>
        <taxon>Apophysomyces</taxon>
    </lineage>
</organism>
<name>A0A8H7BJ20_9FUNG</name>
<proteinExistence type="inferred from homology"/>
<comment type="subcellular location">
    <subcellularLocation>
        <location evidence="1">Nucleus</location>
    </subcellularLocation>
</comment>
<feature type="compositionally biased region" description="Polar residues" evidence="5">
    <location>
        <begin position="531"/>
        <end position="540"/>
    </location>
</feature>
<feature type="compositionally biased region" description="Acidic residues" evidence="5">
    <location>
        <begin position="305"/>
        <end position="314"/>
    </location>
</feature>
<evidence type="ECO:0000256" key="2">
    <source>
        <dbReference type="ARBA" id="ARBA00005407"/>
    </source>
</evidence>
<feature type="compositionally biased region" description="Basic and acidic residues" evidence="5">
    <location>
        <begin position="25"/>
        <end position="47"/>
    </location>
</feature>
<feature type="compositionally biased region" description="Basic and acidic residues" evidence="5">
    <location>
        <begin position="541"/>
        <end position="552"/>
    </location>
</feature>
<dbReference type="AlphaFoldDB" id="A0A8H7BJ20"/>
<dbReference type="InterPro" id="IPR021933">
    <property type="entry name" value="SERRATE/Ars2_N"/>
</dbReference>
<evidence type="ECO:0000256" key="4">
    <source>
        <dbReference type="PROSITE-ProRule" id="PRU00042"/>
    </source>
</evidence>
<dbReference type="PROSITE" id="PS00028">
    <property type="entry name" value="ZINC_FINGER_C2H2_1"/>
    <property type="match status" value="1"/>
</dbReference>
<reference evidence="7" key="1">
    <citation type="submission" date="2020-01" db="EMBL/GenBank/DDBJ databases">
        <title>Genome Sequencing of Three Apophysomyces-Like Fungal Strains Confirms a Novel Fungal Genus in the Mucoromycota with divergent Burkholderia-like Endosymbiotic Bacteria.</title>
        <authorList>
            <person name="Stajich J.E."/>
            <person name="Macias A.M."/>
            <person name="Carter-House D."/>
            <person name="Lovett B."/>
            <person name="Kasson L.R."/>
            <person name="Berry K."/>
            <person name="Grigoriev I."/>
            <person name="Chang Y."/>
            <person name="Spatafora J."/>
            <person name="Kasson M.T."/>
        </authorList>
    </citation>
    <scope>NUCLEOTIDE SEQUENCE</scope>
    <source>
        <strain evidence="7">NRRL A-21654</strain>
    </source>
</reference>
<keyword evidence="3" id="KW-0539">Nucleus</keyword>
<evidence type="ECO:0000256" key="1">
    <source>
        <dbReference type="ARBA" id="ARBA00004123"/>
    </source>
</evidence>
<keyword evidence="4" id="KW-0863">Zinc-finger</keyword>